<evidence type="ECO:0000313" key="2">
    <source>
        <dbReference type="Proteomes" id="UP001165960"/>
    </source>
</evidence>
<keyword evidence="2" id="KW-1185">Reference proteome</keyword>
<sequence length="220" mass="25391">MERAIDCGCEGSDCKGRQITKCDDQIQTRAPPVKQKRGKPRKPAGGINPCLNHQGGWELTLKREIGLNLINSTERKQTTRASVRDSFPDYLNFIGNFDKNISSNQHINKEMESSFLNNEFIGFQTLNPKERPRFHLHHHLRKAFIVKIYPTPCYSFFSDKHIFEAMRGILFLSWFLAYFLPVVLALEIPTPTSDWYNSSPDDAHQKEFLANGWFKYPSGH</sequence>
<comment type="caution">
    <text evidence="1">The sequence shown here is derived from an EMBL/GenBank/DDBJ whole genome shotgun (WGS) entry which is preliminary data.</text>
</comment>
<protein>
    <submittedName>
        <fullName evidence="1">Uncharacterized protein</fullName>
    </submittedName>
</protein>
<accession>A0ACC2S2F5</accession>
<name>A0ACC2S2F5_9FUNG</name>
<reference evidence="1" key="1">
    <citation type="submission" date="2022-04" db="EMBL/GenBank/DDBJ databases">
        <title>Genome of the entomopathogenic fungus Entomophthora muscae.</title>
        <authorList>
            <person name="Elya C."/>
            <person name="Lovett B.R."/>
            <person name="Lee E."/>
            <person name="Macias A.M."/>
            <person name="Hajek A.E."/>
            <person name="De Bivort B.L."/>
            <person name="Kasson M.T."/>
            <person name="De Fine Licht H.H."/>
            <person name="Stajich J.E."/>
        </authorList>
    </citation>
    <scope>NUCLEOTIDE SEQUENCE</scope>
    <source>
        <strain evidence="1">Berkeley</strain>
    </source>
</reference>
<evidence type="ECO:0000313" key="1">
    <source>
        <dbReference type="EMBL" id="KAJ9056494.1"/>
    </source>
</evidence>
<dbReference type="EMBL" id="QTSX02005923">
    <property type="protein sequence ID" value="KAJ9056494.1"/>
    <property type="molecule type" value="Genomic_DNA"/>
</dbReference>
<organism evidence="1 2">
    <name type="scientific">Entomophthora muscae</name>
    <dbReference type="NCBI Taxonomy" id="34485"/>
    <lineage>
        <taxon>Eukaryota</taxon>
        <taxon>Fungi</taxon>
        <taxon>Fungi incertae sedis</taxon>
        <taxon>Zoopagomycota</taxon>
        <taxon>Entomophthoromycotina</taxon>
        <taxon>Entomophthoromycetes</taxon>
        <taxon>Entomophthorales</taxon>
        <taxon>Entomophthoraceae</taxon>
        <taxon>Entomophthora</taxon>
    </lineage>
</organism>
<gene>
    <name evidence="1" type="ORF">DSO57_1032440</name>
</gene>
<dbReference type="Proteomes" id="UP001165960">
    <property type="component" value="Unassembled WGS sequence"/>
</dbReference>
<proteinExistence type="predicted"/>